<evidence type="ECO:0000313" key="5">
    <source>
        <dbReference type="Proteomes" id="UP000199501"/>
    </source>
</evidence>
<reference evidence="5" key="1">
    <citation type="submission" date="2016-10" db="EMBL/GenBank/DDBJ databases">
        <authorList>
            <person name="Varghese N."/>
            <person name="Submissions S."/>
        </authorList>
    </citation>
    <scope>NUCLEOTIDE SEQUENCE [LARGE SCALE GENOMIC DNA]</scope>
    <source>
        <strain evidence="5">IBRC-M 10403</strain>
    </source>
</reference>
<organism evidence="4 5">
    <name type="scientific">Actinokineospora iranica</name>
    <dbReference type="NCBI Taxonomy" id="1271860"/>
    <lineage>
        <taxon>Bacteria</taxon>
        <taxon>Bacillati</taxon>
        <taxon>Actinomycetota</taxon>
        <taxon>Actinomycetes</taxon>
        <taxon>Pseudonocardiales</taxon>
        <taxon>Pseudonocardiaceae</taxon>
        <taxon>Actinokineospora</taxon>
    </lineage>
</organism>
<feature type="region of interest" description="Disordered" evidence="2">
    <location>
        <begin position="1"/>
        <end position="34"/>
    </location>
</feature>
<keyword evidence="1" id="KW-0723">Serine/threonine-protein kinase</keyword>
<sequence length="160" mass="16279">MSGATPSTPDEVAAGGEQVGGAGEPTGPPGPGTLAVTVPARPEHLAGLRRTLGGWLAGRGVPAPLLADIVLAADEALANAIEHGYRFADGLVALSGHVEDGHVVVAVVDHGVWKTPDMPPSPYRGRGMSLIRALADRVELVSTGGRTSLIARFRLPSASD</sequence>
<gene>
    <name evidence="4" type="ORF">SAMN05216174_101653</name>
</gene>
<evidence type="ECO:0000313" key="4">
    <source>
        <dbReference type="EMBL" id="SDC24552.1"/>
    </source>
</evidence>
<dbReference type="InterPro" id="IPR036890">
    <property type="entry name" value="HATPase_C_sf"/>
</dbReference>
<dbReference type="Proteomes" id="UP000199501">
    <property type="component" value="Unassembled WGS sequence"/>
</dbReference>
<dbReference type="PANTHER" id="PTHR35526:SF3">
    <property type="entry name" value="ANTI-SIGMA-F FACTOR RSBW"/>
    <property type="match status" value="1"/>
</dbReference>
<dbReference type="STRING" id="1271860.SAMN05216174_101653"/>
<keyword evidence="4" id="KW-0418">Kinase</keyword>
<dbReference type="Gene3D" id="3.30.565.10">
    <property type="entry name" value="Histidine kinase-like ATPase, C-terminal domain"/>
    <property type="match status" value="1"/>
</dbReference>
<protein>
    <submittedName>
        <fullName evidence="4">Anti-sigma regulatory factor (Ser/Thr protein kinase)</fullName>
    </submittedName>
</protein>
<dbReference type="RefSeq" id="WP_175482638.1">
    <property type="nucleotide sequence ID" value="NZ_FMZZ01000001.1"/>
</dbReference>
<proteinExistence type="predicted"/>
<evidence type="ECO:0000256" key="1">
    <source>
        <dbReference type="ARBA" id="ARBA00022527"/>
    </source>
</evidence>
<dbReference type="InterPro" id="IPR003594">
    <property type="entry name" value="HATPase_dom"/>
</dbReference>
<dbReference type="SUPFAM" id="SSF55874">
    <property type="entry name" value="ATPase domain of HSP90 chaperone/DNA topoisomerase II/histidine kinase"/>
    <property type="match status" value="1"/>
</dbReference>
<dbReference type="Pfam" id="PF13581">
    <property type="entry name" value="HATPase_c_2"/>
    <property type="match status" value="1"/>
</dbReference>
<accession>A0A1G6K0J0</accession>
<evidence type="ECO:0000259" key="3">
    <source>
        <dbReference type="Pfam" id="PF13581"/>
    </source>
</evidence>
<dbReference type="CDD" id="cd16936">
    <property type="entry name" value="HATPase_RsbW-like"/>
    <property type="match status" value="1"/>
</dbReference>
<dbReference type="PANTHER" id="PTHR35526">
    <property type="entry name" value="ANTI-SIGMA-F FACTOR RSBW-RELATED"/>
    <property type="match status" value="1"/>
</dbReference>
<name>A0A1G6K0J0_9PSEU</name>
<dbReference type="InterPro" id="IPR050267">
    <property type="entry name" value="Anti-sigma-factor_SerPK"/>
</dbReference>
<keyword evidence="5" id="KW-1185">Reference proteome</keyword>
<dbReference type="EMBL" id="FMZZ01000001">
    <property type="protein sequence ID" value="SDC24552.1"/>
    <property type="molecule type" value="Genomic_DNA"/>
</dbReference>
<feature type="domain" description="Histidine kinase/HSP90-like ATPase" evidence="3">
    <location>
        <begin position="38"/>
        <end position="152"/>
    </location>
</feature>
<dbReference type="GO" id="GO:0004674">
    <property type="term" value="F:protein serine/threonine kinase activity"/>
    <property type="evidence" value="ECO:0007669"/>
    <property type="project" value="UniProtKB-KW"/>
</dbReference>
<keyword evidence="4" id="KW-0808">Transferase</keyword>
<evidence type="ECO:0000256" key="2">
    <source>
        <dbReference type="SAM" id="MobiDB-lite"/>
    </source>
</evidence>
<dbReference type="AlphaFoldDB" id="A0A1G6K0J0"/>